<reference evidence="2 3" key="1">
    <citation type="journal article" date="2019" name="Int. J. Syst. Evol. Microbiol.">
        <title>The Global Catalogue of Microorganisms (GCM) 10K type strain sequencing project: providing services to taxonomists for standard genome sequencing and annotation.</title>
        <authorList>
            <consortium name="The Broad Institute Genomics Platform"/>
            <consortium name="The Broad Institute Genome Sequencing Center for Infectious Disease"/>
            <person name="Wu L."/>
            <person name="Ma J."/>
        </authorList>
    </citation>
    <scope>NUCLEOTIDE SEQUENCE [LARGE SCALE GENOMIC DNA]</scope>
    <source>
        <strain evidence="2 3">CGMCC 1.12237</strain>
    </source>
</reference>
<proteinExistence type="predicted"/>
<sequence length="95" mass="10307">MHTDSPESRARGSERTATAAAVAVSNARTGDDVPATDTGTRNWSRTPLIYPDSDRVSSAVESPVRRLVGRPRTEFDDLTRPLEREAGLKTPEVTA</sequence>
<dbReference type="EMBL" id="JBHSKX010000004">
    <property type="protein sequence ID" value="MFC5369040.1"/>
    <property type="molecule type" value="Genomic_DNA"/>
</dbReference>
<feature type="region of interest" description="Disordered" evidence="1">
    <location>
        <begin position="1"/>
        <end position="49"/>
    </location>
</feature>
<dbReference type="AlphaFoldDB" id="A0ABD5RGS7"/>
<dbReference type="Proteomes" id="UP001596201">
    <property type="component" value="Unassembled WGS sequence"/>
</dbReference>
<evidence type="ECO:0000313" key="2">
    <source>
        <dbReference type="EMBL" id="MFC5369040.1"/>
    </source>
</evidence>
<protein>
    <submittedName>
        <fullName evidence="2">Uncharacterized protein</fullName>
    </submittedName>
</protein>
<evidence type="ECO:0000256" key="1">
    <source>
        <dbReference type="SAM" id="MobiDB-lite"/>
    </source>
</evidence>
<accession>A0ABD5RGS7</accession>
<organism evidence="2 3">
    <name type="scientific">Salinirubrum litoreum</name>
    <dbReference type="NCBI Taxonomy" id="1126234"/>
    <lineage>
        <taxon>Archaea</taxon>
        <taxon>Methanobacteriati</taxon>
        <taxon>Methanobacteriota</taxon>
        <taxon>Stenosarchaea group</taxon>
        <taxon>Halobacteria</taxon>
        <taxon>Halobacteriales</taxon>
        <taxon>Haloferacaceae</taxon>
        <taxon>Salinirubrum</taxon>
    </lineage>
</organism>
<evidence type="ECO:0000313" key="3">
    <source>
        <dbReference type="Proteomes" id="UP001596201"/>
    </source>
</evidence>
<dbReference type="RefSeq" id="WP_227231097.1">
    <property type="nucleotide sequence ID" value="NZ_JAJCVJ010000003.1"/>
</dbReference>
<feature type="compositionally biased region" description="Basic and acidic residues" evidence="1">
    <location>
        <begin position="1"/>
        <end position="14"/>
    </location>
</feature>
<comment type="caution">
    <text evidence="2">The sequence shown here is derived from an EMBL/GenBank/DDBJ whole genome shotgun (WGS) entry which is preliminary data.</text>
</comment>
<keyword evidence="3" id="KW-1185">Reference proteome</keyword>
<gene>
    <name evidence="2" type="ORF">ACFPJ5_19100</name>
</gene>
<name>A0ABD5RGS7_9EURY</name>